<dbReference type="PANTHER" id="PTHR43331">
    <property type="entry name" value="HOMOSERINE DEHYDROGENASE"/>
    <property type="match status" value="1"/>
</dbReference>
<dbReference type="EMBL" id="UGJE01000002">
    <property type="protein sequence ID" value="STQ86584.1"/>
    <property type="molecule type" value="Genomic_DNA"/>
</dbReference>
<keyword evidence="9 13" id="KW-0560">Oxidoreductase</keyword>
<dbReference type="InterPro" id="IPR016204">
    <property type="entry name" value="HDH"/>
</dbReference>
<dbReference type="InterPro" id="IPR036291">
    <property type="entry name" value="NAD(P)-bd_dom_sf"/>
</dbReference>
<feature type="binding site" evidence="12">
    <location>
        <begin position="13"/>
        <end position="20"/>
    </location>
    <ligand>
        <name>NADP(+)</name>
        <dbReference type="ChEBI" id="CHEBI:58349"/>
    </ligand>
</feature>
<comment type="pathway">
    <text evidence="1 13">Amino-acid biosynthesis; L-threonine biosynthesis; L-threonine from L-aspartate: step 3/5.</text>
</comment>
<keyword evidence="10 13" id="KW-0486">Methionine biosynthesis</keyword>
<evidence type="ECO:0000256" key="12">
    <source>
        <dbReference type="PIRSR" id="PIRSR000098-2"/>
    </source>
</evidence>
<evidence type="ECO:0000256" key="5">
    <source>
        <dbReference type="ARBA" id="ARBA00013376"/>
    </source>
</evidence>
<evidence type="ECO:0000256" key="6">
    <source>
        <dbReference type="ARBA" id="ARBA00022605"/>
    </source>
</evidence>
<keyword evidence="17" id="KW-1185">Reference proteome</keyword>
<dbReference type="InterPro" id="IPR045865">
    <property type="entry name" value="ACT-like_dom_sf"/>
</dbReference>
<dbReference type="PANTHER" id="PTHR43331:SF1">
    <property type="entry name" value="HOMOSERINE DEHYDROGENASE"/>
    <property type="match status" value="1"/>
</dbReference>
<keyword evidence="8 12" id="KW-0521">NADP</keyword>
<comment type="pathway">
    <text evidence="2 13">Amino-acid biosynthesis; L-methionine biosynthesis via de novo pathway; L-homoserine from L-aspartate: step 3/3.</text>
</comment>
<evidence type="ECO:0000259" key="15">
    <source>
        <dbReference type="PROSITE" id="PS51671"/>
    </source>
</evidence>
<evidence type="ECO:0000256" key="7">
    <source>
        <dbReference type="ARBA" id="ARBA00022697"/>
    </source>
</evidence>
<dbReference type="NCBIfam" id="NF004976">
    <property type="entry name" value="PRK06349.1"/>
    <property type="match status" value="1"/>
</dbReference>
<dbReference type="UniPathway" id="UPA00051">
    <property type="reaction ID" value="UER00465"/>
</dbReference>
<dbReference type="Gene3D" id="3.30.70.260">
    <property type="match status" value="1"/>
</dbReference>
<dbReference type="SUPFAM" id="SSF55021">
    <property type="entry name" value="ACT-like"/>
    <property type="match status" value="1"/>
</dbReference>
<feature type="binding site" evidence="12">
    <location>
        <position position="188"/>
    </location>
    <ligand>
        <name>L-homoserine</name>
        <dbReference type="ChEBI" id="CHEBI:57476"/>
    </ligand>
</feature>
<evidence type="ECO:0000256" key="8">
    <source>
        <dbReference type="ARBA" id="ARBA00022857"/>
    </source>
</evidence>
<keyword evidence="7 13" id="KW-0791">Threonine biosynthesis</keyword>
<dbReference type="Pfam" id="PF00742">
    <property type="entry name" value="Homoserine_dh"/>
    <property type="match status" value="1"/>
</dbReference>
<dbReference type="PIRSF" id="PIRSF000098">
    <property type="entry name" value="Homoser_dehydrog"/>
    <property type="match status" value="1"/>
</dbReference>
<dbReference type="SUPFAM" id="SSF55347">
    <property type="entry name" value="Glyceraldehyde-3-phosphate dehydrogenase-like, C-terminal domain"/>
    <property type="match status" value="1"/>
</dbReference>
<dbReference type="InterPro" id="IPR005106">
    <property type="entry name" value="Asp/hSer_DH_NAD-bd"/>
</dbReference>
<dbReference type="GO" id="GO:0050661">
    <property type="term" value="F:NADP binding"/>
    <property type="evidence" value="ECO:0007669"/>
    <property type="project" value="InterPro"/>
</dbReference>
<dbReference type="UniPathway" id="UPA00050">
    <property type="reaction ID" value="UER00063"/>
</dbReference>
<evidence type="ECO:0000256" key="2">
    <source>
        <dbReference type="ARBA" id="ARBA00005062"/>
    </source>
</evidence>
<dbReference type="GO" id="GO:0009086">
    <property type="term" value="P:methionine biosynthetic process"/>
    <property type="evidence" value="ECO:0007669"/>
    <property type="project" value="UniProtKB-KW"/>
</dbReference>
<accession>A0A099U1N1</accession>
<evidence type="ECO:0000313" key="16">
    <source>
        <dbReference type="EMBL" id="STQ86584.1"/>
    </source>
</evidence>
<dbReference type="GO" id="GO:0009088">
    <property type="term" value="P:threonine biosynthetic process"/>
    <property type="evidence" value="ECO:0007669"/>
    <property type="project" value="UniProtKB-UniPathway"/>
</dbReference>
<evidence type="ECO:0000256" key="10">
    <source>
        <dbReference type="ARBA" id="ARBA00023167"/>
    </source>
</evidence>
<evidence type="ECO:0000256" key="9">
    <source>
        <dbReference type="ARBA" id="ARBA00023002"/>
    </source>
</evidence>
<reference evidence="16 17" key="1">
    <citation type="submission" date="2018-06" db="EMBL/GenBank/DDBJ databases">
        <authorList>
            <consortium name="Pathogen Informatics"/>
            <person name="Doyle S."/>
        </authorList>
    </citation>
    <scope>NUCLEOTIDE SEQUENCE [LARGE SCALE GENOMIC DNA]</scope>
    <source>
        <strain evidence="16 17">NCTC12714</strain>
    </source>
</reference>
<evidence type="ECO:0000256" key="13">
    <source>
        <dbReference type="RuleBase" id="RU000579"/>
    </source>
</evidence>
<evidence type="ECO:0000256" key="11">
    <source>
        <dbReference type="PIRSR" id="PIRSR000098-1"/>
    </source>
</evidence>
<comment type="catalytic activity">
    <reaction evidence="13">
        <text>L-homoserine + NADP(+) = L-aspartate 4-semialdehyde + NADPH + H(+)</text>
        <dbReference type="Rhea" id="RHEA:15761"/>
        <dbReference type="ChEBI" id="CHEBI:15378"/>
        <dbReference type="ChEBI" id="CHEBI:57476"/>
        <dbReference type="ChEBI" id="CHEBI:57783"/>
        <dbReference type="ChEBI" id="CHEBI:58349"/>
        <dbReference type="ChEBI" id="CHEBI:537519"/>
        <dbReference type="EC" id="1.1.1.3"/>
    </reaction>
</comment>
<dbReference type="InterPro" id="IPR001342">
    <property type="entry name" value="HDH_cat"/>
</dbReference>
<evidence type="ECO:0000256" key="14">
    <source>
        <dbReference type="RuleBase" id="RU004171"/>
    </source>
</evidence>
<evidence type="ECO:0000256" key="1">
    <source>
        <dbReference type="ARBA" id="ARBA00005056"/>
    </source>
</evidence>
<feature type="binding site" evidence="12">
    <location>
        <position position="105"/>
    </location>
    <ligand>
        <name>NADPH</name>
        <dbReference type="ChEBI" id="CHEBI:57783"/>
    </ligand>
</feature>
<protein>
    <recommendedName>
        <fullName evidence="5 13">Homoserine dehydrogenase</fullName>
        <ecNumber evidence="4 13">1.1.1.3</ecNumber>
    </recommendedName>
</protein>
<dbReference type="InterPro" id="IPR019811">
    <property type="entry name" value="HDH_CS"/>
</dbReference>
<dbReference type="Gene3D" id="3.40.50.720">
    <property type="entry name" value="NAD(P)-binding Rossmann-like Domain"/>
    <property type="match status" value="1"/>
</dbReference>
<dbReference type="PROSITE" id="PS51671">
    <property type="entry name" value="ACT"/>
    <property type="match status" value="1"/>
</dbReference>
<dbReference type="CDD" id="cd04881">
    <property type="entry name" value="ACT_HSDH-Hom"/>
    <property type="match status" value="1"/>
</dbReference>
<dbReference type="SUPFAM" id="SSF51735">
    <property type="entry name" value="NAD(P)-binding Rossmann-fold domains"/>
    <property type="match status" value="1"/>
</dbReference>
<dbReference type="InterPro" id="IPR002912">
    <property type="entry name" value="ACT_dom"/>
</dbReference>
<evidence type="ECO:0000256" key="3">
    <source>
        <dbReference type="ARBA" id="ARBA00006753"/>
    </source>
</evidence>
<organism evidence="16 17">
    <name type="scientific">Helicobacter muridarum</name>
    <dbReference type="NCBI Taxonomy" id="216"/>
    <lineage>
        <taxon>Bacteria</taxon>
        <taxon>Pseudomonadati</taxon>
        <taxon>Campylobacterota</taxon>
        <taxon>Epsilonproteobacteria</taxon>
        <taxon>Campylobacterales</taxon>
        <taxon>Helicobacteraceae</taxon>
        <taxon>Helicobacter</taxon>
    </lineage>
</organism>
<dbReference type="Pfam" id="PF03447">
    <property type="entry name" value="NAD_binding_3"/>
    <property type="match status" value="1"/>
</dbReference>
<dbReference type="Proteomes" id="UP000255139">
    <property type="component" value="Unassembled WGS sequence"/>
</dbReference>
<dbReference type="GO" id="GO:0004412">
    <property type="term" value="F:homoserine dehydrogenase activity"/>
    <property type="evidence" value="ECO:0007669"/>
    <property type="project" value="UniProtKB-EC"/>
</dbReference>
<comment type="similarity">
    <text evidence="3 14">Belongs to the homoserine dehydrogenase family.</text>
</comment>
<sequence length="448" mass="48872">MGFKVEKIFIAILGVGTVGKAVIDILQNNQDIITARAGVSIIPKIAIARNIDNKNISIPLSTDINDALNDKDIEIIVELIGGIELPYSIALQALERNKAFVTANKAMLAYHRHDLEVRNNGIPIGFEASVCGAIPIIRVLRDGLCANHIISIRGIMNGTSNYILTQMSQKNESFESALKQAQELGYAEANPALDINGSDSAHKLLILASLAYGINAKIDDIIVEGIEGLTLEDINFARGSEYEIKLLGVAKKTNNQLELRAHLAMIPKDCMLAKVSGVMNAISVVGDNVGEMLYYGAGAGGSQTASSVISDIIEIARNKVLLHNIKNTVPSESTPHSMPMLGYANDTYSIGHDIELMPRDKISCCYYIRLKVRDKLGVLSNISHVFALHQISIKSLIQKNPKNLDSQYAYLLLSTHICTEAQIQKALSELSILQDIIESPFMIRIDNL</sequence>
<dbReference type="RefSeq" id="WP_034556610.1">
    <property type="nucleotide sequence ID" value="NZ_FZML01000003.1"/>
</dbReference>
<dbReference type="EC" id="1.1.1.3" evidence="4 13"/>
<feature type="domain" description="ACT" evidence="15">
    <location>
        <begin position="367"/>
        <end position="444"/>
    </location>
</feature>
<evidence type="ECO:0000313" key="17">
    <source>
        <dbReference type="Proteomes" id="UP000255139"/>
    </source>
</evidence>
<proteinExistence type="inferred from homology"/>
<name>A0A099U1N1_9HELI</name>
<gene>
    <name evidence="16" type="primary">hom</name>
    <name evidence="16" type="ORF">NCTC12714_01395</name>
</gene>
<dbReference type="AlphaFoldDB" id="A0A099U1N1"/>
<dbReference type="Gene3D" id="3.30.360.10">
    <property type="entry name" value="Dihydrodipicolinate Reductase, domain 2"/>
    <property type="match status" value="1"/>
</dbReference>
<feature type="active site" description="Proton donor" evidence="11">
    <location>
        <position position="203"/>
    </location>
</feature>
<dbReference type="FunFam" id="3.30.360.10:FF:000005">
    <property type="entry name" value="Homoserine dehydrogenase"/>
    <property type="match status" value="1"/>
</dbReference>
<evidence type="ECO:0000256" key="4">
    <source>
        <dbReference type="ARBA" id="ARBA00013213"/>
    </source>
</evidence>
<dbReference type="PROSITE" id="PS01042">
    <property type="entry name" value="HOMOSER_DHGENASE"/>
    <property type="match status" value="1"/>
</dbReference>
<keyword evidence="6 13" id="KW-0028">Amino-acid biosynthesis</keyword>